<proteinExistence type="predicted"/>
<accession>A0A1G2RC55</accession>
<protein>
    <submittedName>
        <fullName evidence="1">Uncharacterized protein</fullName>
    </submittedName>
</protein>
<dbReference type="Proteomes" id="UP000177078">
    <property type="component" value="Unassembled WGS sequence"/>
</dbReference>
<evidence type="ECO:0000313" key="1">
    <source>
        <dbReference type="EMBL" id="OHA70317.1"/>
    </source>
</evidence>
<reference evidence="1 2" key="1">
    <citation type="journal article" date="2016" name="Nat. Commun.">
        <title>Thousands of microbial genomes shed light on interconnected biogeochemical processes in an aquifer system.</title>
        <authorList>
            <person name="Anantharaman K."/>
            <person name="Brown C.T."/>
            <person name="Hug L.A."/>
            <person name="Sharon I."/>
            <person name="Castelle C.J."/>
            <person name="Probst A.J."/>
            <person name="Thomas B.C."/>
            <person name="Singh A."/>
            <person name="Wilkins M.J."/>
            <person name="Karaoz U."/>
            <person name="Brodie E.L."/>
            <person name="Williams K.H."/>
            <person name="Hubbard S.S."/>
            <person name="Banfield J.F."/>
        </authorList>
    </citation>
    <scope>NUCLEOTIDE SEQUENCE [LARGE SCALE GENOMIC DNA]</scope>
</reference>
<sequence>MNINSEELEKYLQSSLSAIKNGIEGSGDFCIIEPIEFDLAVINTKEGGGSIKIYIAKAEGNLKSEEISHIKIKVHPDIRKEAKVFQPYQKNTYI</sequence>
<comment type="caution">
    <text evidence="1">The sequence shown here is derived from an EMBL/GenBank/DDBJ whole genome shotgun (WGS) entry which is preliminary data.</text>
</comment>
<evidence type="ECO:0000313" key="2">
    <source>
        <dbReference type="Proteomes" id="UP000177078"/>
    </source>
</evidence>
<dbReference type="EMBL" id="MHUC01000032">
    <property type="protein sequence ID" value="OHA70317.1"/>
    <property type="molecule type" value="Genomic_DNA"/>
</dbReference>
<organism evidence="1 2">
    <name type="scientific">Candidatus Wildermuthbacteria bacterium RIFCSPHIGHO2_12_FULL_40_12</name>
    <dbReference type="NCBI Taxonomy" id="1802457"/>
    <lineage>
        <taxon>Bacteria</taxon>
        <taxon>Candidatus Wildermuthiibacteriota</taxon>
    </lineage>
</organism>
<dbReference type="AlphaFoldDB" id="A0A1G2RC55"/>
<name>A0A1G2RC55_9BACT</name>
<gene>
    <name evidence="1" type="ORF">A3F15_02670</name>
</gene>